<dbReference type="InterPro" id="IPR043502">
    <property type="entry name" value="DNA/RNA_pol_sf"/>
</dbReference>
<dbReference type="InterPro" id="IPR000477">
    <property type="entry name" value="RT_dom"/>
</dbReference>
<dbReference type="EMBL" id="GEDG01026066">
    <property type="protein sequence ID" value="JAP14797.1"/>
    <property type="molecule type" value="Transcribed_RNA"/>
</dbReference>
<name>A0A0V0H3R1_SOLCH</name>
<dbReference type="PROSITE" id="PS50878">
    <property type="entry name" value="RT_POL"/>
    <property type="match status" value="1"/>
</dbReference>
<dbReference type="InterPro" id="IPR052343">
    <property type="entry name" value="Retrotransposon-Effector_Assoc"/>
</dbReference>
<feature type="domain" description="Reverse transcriptase" evidence="1">
    <location>
        <begin position="1"/>
        <end position="174"/>
    </location>
</feature>
<dbReference type="PANTHER" id="PTHR46890">
    <property type="entry name" value="NON-LTR RETROLELEMENT REVERSE TRANSCRIPTASE-LIKE PROTEIN-RELATED"/>
    <property type="match status" value="1"/>
</dbReference>
<dbReference type="AlphaFoldDB" id="A0A0V0H3R1"/>
<organism evidence="2">
    <name type="scientific">Solanum chacoense</name>
    <name type="common">Chaco potato</name>
    <dbReference type="NCBI Taxonomy" id="4108"/>
    <lineage>
        <taxon>Eukaryota</taxon>
        <taxon>Viridiplantae</taxon>
        <taxon>Streptophyta</taxon>
        <taxon>Embryophyta</taxon>
        <taxon>Tracheophyta</taxon>
        <taxon>Spermatophyta</taxon>
        <taxon>Magnoliopsida</taxon>
        <taxon>eudicotyledons</taxon>
        <taxon>Gunneridae</taxon>
        <taxon>Pentapetalae</taxon>
        <taxon>asterids</taxon>
        <taxon>lamiids</taxon>
        <taxon>Solanales</taxon>
        <taxon>Solanaceae</taxon>
        <taxon>Solanoideae</taxon>
        <taxon>Solaneae</taxon>
        <taxon>Solanum</taxon>
    </lineage>
</organism>
<proteinExistence type="predicted"/>
<protein>
    <submittedName>
        <fullName evidence="2">Putative ovule protein</fullName>
    </submittedName>
</protein>
<evidence type="ECO:0000259" key="1">
    <source>
        <dbReference type="PROSITE" id="PS50878"/>
    </source>
</evidence>
<reference evidence="2" key="1">
    <citation type="submission" date="2015-12" db="EMBL/GenBank/DDBJ databases">
        <title>Gene expression during late stages of embryo sac development: a critical building block for successful pollen-pistil interactions.</title>
        <authorList>
            <person name="Liu Y."/>
            <person name="Joly V."/>
            <person name="Sabar M."/>
            <person name="Matton D.P."/>
        </authorList>
    </citation>
    <scope>NUCLEOTIDE SEQUENCE</scope>
</reference>
<evidence type="ECO:0000313" key="2">
    <source>
        <dbReference type="EMBL" id="JAP14797.1"/>
    </source>
</evidence>
<accession>A0A0V0H3R1</accession>
<dbReference type="PANTHER" id="PTHR46890:SF48">
    <property type="entry name" value="RNA-DIRECTED DNA POLYMERASE"/>
    <property type="match status" value="1"/>
</dbReference>
<dbReference type="SUPFAM" id="SSF56672">
    <property type="entry name" value="DNA/RNA polymerases"/>
    <property type="match status" value="1"/>
</dbReference>
<sequence>MHLRNKEANVVVKLDMAKAYDRVDWIFLTKVLRKFGFSEMIIDMIWRLISGNWYSIMINGQAHGFFHSSRGLKQGDPLSPTLFVIAAEVLSRNLNNLNEHESFKGFGMPKWSPKINHLAYADDTILFGSAERQSVIKMMNVLKEYERVSGQMINKDKSFFYVHEKTPLVVTIRMRKLTGIRPGNFPLHI</sequence>
<dbReference type="Pfam" id="PF00078">
    <property type="entry name" value="RVT_1"/>
    <property type="match status" value="1"/>
</dbReference>